<keyword evidence="3" id="KW-0378">Hydrolase</keyword>
<reference evidence="3 4" key="1">
    <citation type="submission" date="2019-07" db="EMBL/GenBank/DDBJ databases">
        <title>Genomic Encyclopedia of Archaeal and Bacterial Type Strains, Phase II (KMG-II): from individual species to whole genera.</title>
        <authorList>
            <person name="Goeker M."/>
        </authorList>
    </citation>
    <scope>NUCLEOTIDE SEQUENCE [LARGE SCALE GENOMIC DNA]</scope>
    <source>
        <strain evidence="3 4">DSM 21935</strain>
    </source>
</reference>
<dbReference type="Proteomes" id="UP000324595">
    <property type="component" value="Unassembled WGS sequence"/>
</dbReference>
<dbReference type="InterPro" id="IPR011335">
    <property type="entry name" value="Restrct_endonuc-II-like"/>
</dbReference>
<evidence type="ECO:0000313" key="3">
    <source>
        <dbReference type="EMBL" id="TYP94864.1"/>
    </source>
</evidence>
<accession>A0A5D3YLN9</accession>
<dbReference type="NCBIfam" id="TIGR03033">
    <property type="entry name" value="phage_rel_nuc"/>
    <property type="match status" value="1"/>
</dbReference>
<proteinExistence type="predicted"/>
<protein>
    <submittedName>
        <fullName evidence="3">Putative phage-type endonuclease</fullName>
    </submittedName>
</protein>
<dbReference type="RefSeq" id="WP_148897557.1">
    <property type="nucleotide sequence ID" value="NZ_VNHY01000001.1"/>
</dbReference>
<evidence type="ECO:0000313" key="4">
    <source>
        <dbReference type="Proteomes" id="UP000324595"/>
    </source>
</evidence>
<feature type="domain" description="YqaJ viral recombinase" evidence="2">
    <location>
        <begin position="15"/>
        <end position="153"/>
    </location>
</feature>
<name>A0A5D3YLN9_9BACT</name>
<dbReference type="InterPro" id="IPR011604">
    <property type="entry name" value="PDDEXK-like_dom_sf"/>
</dbReference>
<gene>
    <name evidence="3" type="ORF">LX73_0154</name>
</gene>
<dbReference type="InterPro" id="IPR051703">
    <property type="entry name" value="NF-kappa-B_Signaling_Reg"/>
</dbReference>
<dbReference type="Gene3D" id="3.90.320.10">
    <property type="match status" value="1"/>
</dbReference>
<dbReference type="PANTHER" id="PTHR46609">
    <property type="entry name" value="EXONUCLEASE, PHAGE-TYPE/RECB, C-TERMINAL DOMAIN-CONTAINING PROTEIN"/>
    <property type="match status" value="1"/>
</dbReference>
<dbReference type="EMBL" id="VNHY01000001">
    <property type="protein sequence ID" value="TYP94864.1"/>
    <property type="molecule type" value="Genomic_DNA"/>
</dbReference>
<dbReference type="InterPro" id="IPR019080">
    <property type="entry name" value="YqaJ_viral_recombinase"/>
</dbReference>
<dbReference type="OrthoDB" id="46225at2"/>
<comment type="caution">
    <text evidence="3">The sequence shown here is derived from an EMBL/GenBank/DDBJ whole genome shotgun (WGS) entry which is preliminary data.</text>
</comment>
<dbReference type="InterPro" id="IPR017482">
    <property type="entry name" value="Lambda-type_endonuclease"/>
</dbReference>
<dbReference type="GO" id="GO:0004519">
    <property type="term" value="F:endonuclease activity"/>
    <property type="evidence" value="ECO:0007669"/>
    <property type="project" value="UniProtKB-KW"/>
</dbReference>
<dbReference type="Pfam" id="PF09588">
    <property type="entry name" value="YqaJ"/>
    <property type="match status" value="1"/>
</dbReference>
<dbReference type="PANTHER" id="PTHR46609:SF6">
    <property type="entry name" value="EXONUCLEASE, PHAGE-TYPE_RECB, C-TERMINAL DOMAIN-CONTAINING PROTEIN-RELATED"/>
    <property type="match status" value="1"/>
</dbReference>
<evidence type="ECO:0000259" key="2">
    <source>
        <dbReference type="Pfam" id="PF09588"/>
    </source>
</evidence>
<sequence>MNANTIDVSEKTYEQWRDLRTSFLGGSDAAVALGMSKWKSPYMLWLEKTGRFSFDADNPVMKFGRQWEGQVRTEFSRRTGFEVTEPDQMFIHSDPELGMLSANVDGIIEPNQKHSKRGILEIKCTLQSRIPVLADWDDVPTEYQCQVMHYLNVLNLDYCYLQLFFRDSATYPPPLLILRDDSMIAEMNQKLSSWWVKHVEGDIAPPMESSEDLKIAYPDSEPDSSKQATDSIRRSYNALKNVRERISQLKDLKSSYEHDLKEFMGDTETLLDGNNQRLATWKSSNRRRFSTSDFKDDYPKLYKEYANTNKIRIFRIK</sequence>
<dbReference type="AlphaFoldDB" id="A0A5D3YLN9"/>
<keyword evidence="3" id="KW-0540">Nuclease</keyword>
<keyword evidence="4" id="KW-1185">Reference proteome</keyword>
<dbReference type="SUPFAM" id="SSF52980">
    <property type="entry name" value="Restriction endonuclease-like"/>
    <property type="match status" value="1"/>
</dbReference>
<organism evidence="3 4">
    <name type="scientific">Fodinibius salinus</name>
    <dbReference type="NCBI Taxonomy" id="860790"/>
    <lineage>
        <taxon>Bacteria</taxon>
        <taxon>Pseudomonadati</taxon>
        <taxon>Balneolota</taxon>
        <taxon>Balneolia</taxon>
        <taxon>Balneolales</taxon>
        <taxon>Balneolaceae</taxon>
        <taxon>Fodinibius</taxon>
    </lineage>
</organism>
<keyword evidence="3" id="KW-0255">Endonuclease</keyword>
<keyword evidence="1" id="KW-0175">Coiled coil</keyword>
<evidence type="ECO:0000256" key="1">
    <source>
        <dbReference type="SAM" id="Coils"/>
    </source>
</evidence>
<feature type="coiled-coil region" evidence="1">
    <location>
        <begin position="232"/>
        <end position="259"/>
    </location>
</feature>